<keyword evidence="4" id="KW-1185">Reference proteome</keyword>
<reference evidence="3 4" key="1">
    <citation type="journal article" date="2016" name="Sci. Rep.">
        <title>Metabolic traits of an uncultured archaeal lineage -MSBL1- from brine pools of the Red Sea.</title>
        <authorList>
            <person name="Mwirichia R."/>
            <person name="Alam I."/>
            <person name="Rashid M."/>
            <person name="Vinu M."/>
            <person name="Ba-Alawi W."/>
            <person name="Anthony Kamau A."/>
            <person name="Kamanda Ngugi D."/>
            <person name="Goker M."/>
            <person name="Klenk H.P."/>
            <person name="Bajic V."/>
            <person name="Stingl U."/>
        </authorList>
    </citation>
    <scope>NUCLEOTIDE SEQUENCE [LARGE SCALE GENOMIC DNA]</scope>
    <source>
        <strain evidence="3">SCGC-AAA385D11</strain>
    </source>
</reference>
<sequence>MPFCPECGTEVDGSANFCPNCGTGLEAKTSTPSIRKEEFKSAELDEMVEEIANELRDKGVIGPDEKILAYSRQSRYKSLIKPASLIVTEKQLVYYNPKIIGSEIKTRTTDEIHDIAIDAGIKNATITIRTEAMDDLVFENFPKNECNKVRNTIRRIAESF</sequence>
<evidence type="ECO:0000259" key="1">
    <source>
        <dbReference type="Pfam" id="PF13240"/>
    </source>
</evidence>
<dbReference type="EMBL" id="LHYK01000005">
    <property type="protein sequence ID" value="KXB08248.1"/>
    <property type="molecule type" value="Genomic_DNA"/>
</dbReference>
<feature type="domain" description="Zinc-ribbon" evidence="1">
    <location>
        <begin position="3"/>
        <end position="25"/>
    </location>
</feature>
<dbReference type="InterPro" id="IPR039519">
    <property type="entry name" value="YokE-like_PH"/>
</dbReference>
<gene>
    <name evidence="3" type="ORF">AKJ58_00420</name>
</gene>
<dbReference type="InterPro" id="IPR026870">
    <property type="entry name" value="Zinc_ribbon_dom"/>
</dbReference>
<feature type="domain" description="YokE-like PH" evidence="2">
    <location>
        <begin position="62"/>
        <end position="154"/>
    </location>
</feature>
<proteinExistence type="predicted"/>
<evidence type="ECO:0008006" key="5">
    <source>
        <dbReference type="Google" id="ProtNLM"/>
    </source>
</evidence>
<evidence type="ECO:0000313" key="3">
    <source>
        <dbReference type="EMBL" id="KXB08248.1"/>
    </source>
</evidence>
<dbReference type="AlphaFoldDB" id="A0A133VPB3"/>
<accession>A0A133VPB3</accession>
<evidence type="ECO:0000259" key="2">
    <source>
        <dbReference type="Pfam" id="PF14470"/>
    </source>
</evidence>
<evidence type="ECO:0000313" key="4">
    <source>
        <dbReference type="Proteomes" id="UP000070256"/>
    </source>
</evidence>
<comment type="caution">
    <text evidence="3">The sequence shown here is derived from an EMBL/GenBank/DDBJ whole genome shotgun (WGS) entry which is preliminary data.</text>
</comment>
<dbReference type="Pfam" id="PF13240">
    <property type="entry name" value="Zn_Ribbon_1"/>
    <property type="match status" value="1"/>
</dbReference>
<organism evidence="3 4">
    <name type="scientific">candidate division MSBL1 archaeon SCGC-AAA385D11</name>
    <dbReference type="NCBI Taxonomy" id="1698286"/>
    <lineage>
        <taxon>Archaea</taxon>
        <taxon>Methanobacteriati</taxon>
        <taxon>Methanobacteriota</taxon>
        <taxon>candidate division MSBL1</taxon>
    </lineage>
</organism>
<dbReference type="Proteomes" id="UP000070256">
    <property type="component" value="Unassembled WGS sequence"/>
</dbReference>
<dbReference type="Pfam" id="PF14470">
    <property type="entry name" value="bPH_3"/>
    <property type="match status" value="1"/>
</dbReference>
<name>A0A133VPB3_9EURY</name>
<protein>
    <recommendedName>
        <fullName evidence="5">Zinc-ribbon domain-containing protein</fullName>
    </recommendedName>
</protein>